<organism evidence="6">
    <name type="scientific">freshwater metagenome</name>
    <dbReference type="NCBI Taxonomy" id="449393"/>
    <lineage>
        <taxon>unclassified sequences</taxon>
        <taxon>metagenomes</taxon>
        <taxon>ecological metagenomes</taxon>
    </lineage>
</organism>
<dbReference type="InterPro" id="IPR045851">
    <property type="entry name" value="AMP-bd_C_sf"/>
</dbReference>
<protein>
    <submittedName>
        <fullName evidence="6">Unannotated protein</fullName>
    </submittedName>
</protein>
<evidence type="ECO:0000256" key="1">
    <source>
        <dbReference type="ARBA" id="ARBA00006432"/>
    </source>
</evidence>
<evidence type="ECO:0000259" key="4">
    <source>
        <dbReference type="Pfam" id="PF13193"/>
    </source>
</evidence>
<dbReference type="PANTHER" id="PTHR43201">
    <property type="entry name" value="ACYL-COA SYNTHETASE"/>
    <property type="match status" value="1"/>
</dbReference>
<dbReference type="Pfam" id="PF13193">
    <property type="entry name" value="AMP-binding_C"/>
    <property type="match status" value="1"/>
</dbReference>
<dbReference type="InterPro" id="IPR042099">
    <property type="entry name" value="ANL_N_sf"/>
</dbReference>
<dbReference type="EMBL" id="CAFBIZ010000155">
    <property type="protein sequence ID" value="CAB4851213.1"/>
    <property type="molecule type" value="Genomic_DNA"/>
</dbReference>
<dbReference type="PROSITE" id="PS00455">
    <property type="entry name" value="AMP_BINDING"/>
    <property type="match status" value="1"/>
</dbReference>
<accession>A0A6J7K2L3</accession>
<dbReference type="Gene3D" id="3.40.50.12780">
    <property type="entry name" value="N-terminal domain of ligase-like"/>
    <property type="match status" value="1"/>
</dbReference>
<dbReference type="InterPro" id="IPR000873">
    <property type="entry name" value="AMP-dep_synth/lig_dom"/>
</dbReference>
<dbReference type="InterPro" id="IPR025110">
    <property type="entry name" value="AMP-bd_C"/>
</dbReference>
<dbReference type="Pfam" id="PF00501">
    <property type="entry name" value="AMP-binding"/>
    <property type="match status" value="1"/>
</dbReference>
<dbReference type="AlphaFoldDB" id="A0A6J7K2L3"/>
<evidence type="ECO:0000259" key="3">
    <source>
        <dbReference type="Pfam" id="PF00501"/>
    </source>
</evidence>
<evidence type="ECO:0000256" key="2">
    <source>
        <dbReference type="ARBA" id="ARBA00022598"/>
    </source>
</evidence>
<dbReference type="EMBL" id="CAFBPU010000006">
    <property type="protein sequence ID" value="CAB5024150.1"/>
    <property type="molecule type" value="Genomic_DNA"/>
</dbReference>
<keyword evidence="2" id="KW-0436">Ligase</keyword>
<dbReference type="GO" id="GO:0006631">
    <property type="term" value="P:fatty acid metabolic process"/>
    <property type="evidence" value="ECO:0007669"/>
    <property type="project" value="TreeGrafter"/>
</dbReference>
<comment type="similarity">
    <text evidence="1">Belongs to the ATP-dependent AMP-binding enzyme family.</text>
</comment>
<dbReference type="Gene3D" id="3.30.300.30">
    <property type="match status" value="1"/>
</dbReference>
<dbReference type="EMBL" id="CAFBND010000069">
    <property type="protein sequence ID" value="CAB4949413.1"/>
    <property type="molecule type" value="Genomic_DNA"/>
</dbReference>
<name>A0A6J7K2L3_9ZZZZ</name>
<dbReference type="GO" id="GO:0031956">
    <property type="term" value="F:medium-chain fatty acid-CoA ligase activity"/>
    <property type="evidence" value="ECO:0007669"/>
    <property type="project" value="TreeGrafter"/>
</dbReference>
<dbReference type="SUPFAM" id="SSF56801">
    <property type="entry name" value="Acetyl-CoA synthetase-like"/>
    <property type="match status" value="1"/>
</dbReference>
<evidence type="ECO:0000313" key="7">
    <source>
        <dbReference type="EMBL" id="CAB5024150.1"/>
    </source>
</evidence>
<dbReference type="PANTHER" id="PTHR43201:SF5">
    <property type="entry name" value="MEDIUM-CHAIN ACYL-COA LIGASE ACSF2, MITOCHONDRIAL"/>
    <property type="match status" value="1"/>
</dbReference>
<reference evidence="6" key="1">
    <citation type="submission" date="2020-05" db="EMBL/GenBank/DDBJ databases">
        <authorList>
            <person name="Chiriac C."/>
            <person name="Salcher M."/>
            <person name="Ghai R."/>
            <person name="Kavagutti S V."/>
        </authorList>
    </citation>
    <scope>NUCLEOTIDE SEQUENCE</scope>
</reference>
<proteinExistence type="inferred from homology"/>
<dbReference type="InterPro" id="IPR020845">
    <property type="entry name" value="AMP-binding_CS"/>
</dbReference>
<evidence type="ECO:0000313" key="5">
    <source>
        <dbReference type="EMBL" id="CAB4851213.1"/>
    </source>
</evidence>
<evidence type="ECO:0000313" key="6">
    <source>
        <dbReference type="EMBL" id="CAB4949413.1"/>
    </source>
</evidence>
<feature type="domain" description="AMP-binding enzyme C-terminal" evidence="4">
    <location>
        <begin position="416"/>
        <end position="488"/>
    </location>
</feature>
<sequence>MLITAWVDVNAARDPDGIALALPTSAVTHAEFLESTILAARRLRAAGVGAGDHVGILLGAEIPEYLAYAYGAARLGAVAVCLNARFRSRELEFAVTNSGLRLLLTSEWFDSVLATTRLPATCRVVDIVHDSGFLDGSTSVTVDEVYEQTERVSGSDAVRVVYTSGTTSMPKACLHTHDALVAQGEAVATVLALTGTDRFWAPLPMFHTGGWTPFLAAQSRGAALHHCVRFEAPSALRQIVDDRCTVLFPGFETIWMEVLDQPGFSADLVSAARLVIIVGVPERLRVMQNRHPDVPQISNTGSTECGGFLCMGEVSDPFETRMTTAGRLLEGMEARIVDPESGLDRPVGVVGELLVRGPALFREYFGDPQATAEAIDHSGWFHTGDLLARDADDRFVFVGRVKDMLKVGGENVAAAEIEDHLLTHPAVYLAAVVSAPDTKYVEVPAAFVQLKPGMSATESEIVAHCSGVIASYKVPRYVRFIDEWPMSGTKIRKVELRERIARELA</sequence>
<gene>
    <name evidence="5" type="ORF">UFOPK3268_01172</name>
    <name evidence="6" type="ORF">UFOPK3752_01558</name>
    <name evidence="7" type="ORF">UFOPK4150_00424</name>
</gene>
<feature type="domain" description="AMP-dependent synthetase/ligase" evidence="3">
    <location>
        <begin position="9"/>
        <end position="365"/>
    </location>
</feature>